<evidence type="ECO:0000259" key="2">
    <source>
        <dbReference type="Pfam" id="PF00849"/>
    </source>
</evidence>
<evidence type="ECO:0000313" key="3">
    <source>
        <dbReference type="EMBL" id="PRP76784.1"/>
    </source>
</evidence>
<dbReference type="GO" id="GO:0009982">
    <property type="term" value="F:pseudouridine synthase activity"/>
    <property type="evidence" value="ECO:0007669"/>
    <property type="project" value="InterPro"/>
</dbReference>
<dbReference type="GO" id="GO:0003723">
    <property type="term" value="F:RNA binding"/>
    <property type="evidence" value="ECO:0007669"/>
    <property type="project" value="InterPro"/>
</dbReference>
<dbReference type="GO" id="GO:0001522">
    <property type="term" value="P:pseudouridine synthesis"/>
    <property type="evidence" value="ECO:0007669"/>
    <property type="project" value="InterPro"/>
</dbReference>
<sequence length="319" mass="36254">MQPIAKETHSSVLLFEASICNSFYGDYAIFNKPPNVSVAGDGKTAEEDNIQFLDMVKAYYENKNYNHIPALLHRLDKVCSGIMVFGKTKQAERHFQNLLQFRKETIGKGYTAVTRGVVEKNHGTLKGTLISTPGNFKRYSLVDSKKNSIRNLIETKYKVIDRKLEWDTKSGIIKKKSEEEPAPAEEATEEGEKKKAKEDCTLLAMRLLTGKSHQARASASGLSSPIVGDELYGGRKFLNQDQYVEGALVPTTLLHSTYLIFPNVDPEEPYYEMFCSPWSWWNPIRVEKIEDGEMLNIFQKLCKPYAPPPDKPYIPDRFK</sequence>
<evidence type="ECO:0000313" key="4">
    <source>
        <dbReference type="Proteomes" id="UP000241769"/>
    </source>
</evidence>
<feature type="domain" description="Pseudouridine synthase RsuA/RluA-like" evidence="2">
    <location>
        <begin position="26"/>
        <end position="218"/>
    </location>
</feature>
<dbReference type="Gene3D" id="3.30.2350.10">
    <property type="entry name" value="Pseudouridine synthase"/>
    <property type="match status" value="1"/>
</dbReference>
<protein>
    <recommendedName>
        <fullName evidence="2">Pseudouridine synthase RsuA/RluA-like domain-containing protein</fullName>
    </recommendedName>
</protein>
<reference evidence="3 4" key="1">
    <citation type="journal article" date="2018" name="Genome Biol. Evol.">
        <title>Multiple Roots of Fruiting Body Formation in Amoebozoa.</title>
        <authorList>
            <person name="Hillmann F."/>
            <person name="Forbes G."/>
            <person name="Novohradska S."/>
            <person name="Ferling I."/>
            <person name="Riege K."/>
            <person name="Groth M."/>
            <person name="Westermann M."/>
            <person name="Marz M."/>
            <person name="Spaller T."/>
            <person name="Winckler T."/>
            <person name="Schaap P."/>
            <person name="Glockner G."/>
        </authorList>
    </citation>
    <scope>NUCLEOTIDE SEQUENCE [LARGE SCALE GENOMIC DNA]</scope>
    <source>
        <strain evidence="3 4">Jena</strain>
    </source>
</reference>
<dbReference type="EMBL" id="MDYQ01000302">
    <property type="protein sequence ID" value="PRP76784.1"/>
    <property type="molecule type" value="Genomic_DNA"/>
</dbReference>
<gene>
    <name evidence="3" type="ORF">PROFUN_14797</name>
</gene>
<dbReference type="InterPro" id="IPR050188">
    <property type="entry name" value="RluA_PseudoU_synthase"/>
</dbReference>
<dbReference type="PANTHER" id="PTHR21600">
    <property type="entry name" value="MITOCHONDRIAL RNA PSEUDOURIDINE SYNTHASE"/>
    <property type="match status" value="1"/>
</dbReference>
<dbReference type="Proteomes" id="UP000241769">
    <property type="component" value="Unassembled WGS sequence"/>
</dbReference>
<dbReference type="SUPFAM" id="SSF55120">
    <property type="entry name" value="Pseudouridine synthase"/>
    <property type="match status" value="1"/>
</dbReference>
<dbReference type="CDD" id="cd02869">
    <property type="entry name" value="PseudoU_synth_RluA_like"/>
    <property type="match status" value="1"/>
</dbReference>
<dbReference type="InterPro" id="IPR006145">
    <property type="entry name" value="PsdUridine_synth_RsuA/RluA"/>
</dbReference>
<name>A0A2P6MYK5_9EUKA</name>
<keyword evidence="4" id="KW-1185">Reference proteome</keyword>
<accession>A0A2P6MYK5</accession>
<dbReference type="InParanoid" id="A0A2P6MYK5"/>
<dbReference type="AlphaFoldDB" id="A0A2P6MYK5"/>
<dbReference type="OrthoDB" id="428658at2759"/>
<feature type="compositionally biased region" description="Acidic residues" evidence="1">
    <location>
        <begin position="180"/>
        <end position="189"/>
    </location>
</feature>
<dbReference type="Pfam" id="PF00849">
    <property type="entry name" value="PseudoU_synth_2"/>
    <property type="match status" value="1"/>
</dbReference>
<organism evidence="3 4">
    <name type="scientific">Planoprotostelium fungivorum</name>
    <dbReference type="NCBI Taxonomy" id="1890364"/>
    <lineage>
        <taxon>Eukaryota</taxon>
        <taxon>Amoebozoa</taxon>
        <taxon>Evosea</taxon>
        <taxon>Variosea</taxon>
        <taxon>Cavosteliida</taxon>
        <taxon>Cavosteliaceae</taxon>
        <taxon>Planoprotostelium</taxon>
    </lineage>
</organism>
<proteinExistence type="predicted"/>
<dbReference type="STRING" id="1890364.A0A2P6MYK5"/>
<evidence type="ECO:0000256" key="1">
    <source>
        <dbReference type="SAM" id="MobiDB-lite"/>
    </source>
</evidence>
<dbReference type="InterPro" id="IPR020103">
    <property type="entry name" value="PsdUridine_synth_cat_dom_sf"/>
</dbReference>
<feature type="region of interest" description="Disordered" evidence="1">
    <location>
        <begin position="175"/>
        <end position="196"/>
    </location>
</feature>
<comment type="caution">
    <text evidence="3">The sequence shown here is derived from an EMBL/GenBank/DDBJ whole genome shotgun (WGS) entry which is preliminary data.</text>
</comment>